<reference evidence="1 2" key="1">
    <citation type="submission" date="2023-02" db="EMBL/GenBank/DDBJ databases">
        <title>LHISI_Scaffold_Assembly.</title>
        <authorList>
            <person name="Stuart O.P."/>
            <person name="Cleave R."/>
            <person name="Magrath M.J.L."/>
            <person name="Mikheyev A.S."/>
        </authorList>
    </citation>
    <scope>NUCLEOTIDE SEQUENCE [LARGE SCALE GENOMIC DNA]</scope>
    <source>
        <strain evidence="1">Daus_M_001</strain>
        <tissue evidence="1">Leg muscle</tissue>
    </source>
</reference>
<evidence type="ECO:0000313" key="2">
    <source>
        <dbReference type="Proteomes" id="UP001159363"/>
    </source>
</evidence>
<evidence type="ECO:0000313" key="1">
    <source>
        <dbReference type="EMBL" id="KAJ8893114.1"/>
    </source>
</evidence>
<proteinExistence type="predicted"/>
<sequence>MELCNKMVKRRMFIIYKFYKESSNLFDIVDNIAVSHPRSGFSSQHQSYCVFEVVDKYIFPPFILQKPVANYHGVLPSRVKNATVIPCLKTQVVVLRLHLAESRIEHAHNLAQVVMSEPGKRNLFVATSLDLLKSARILMILSPLPSMQGTW</sequence>
<protein>
    <submittedName>
        <fullName evidence="1">Uncharacterized protein</fullName>
    </submittedName>
</protein>
<name>A0ABQ9I8W9_9NEOP</name>
<gene>
    <name evidence="1" type="ORF">PR048_005697</name>
</gene>
<dbReference type="EMBL" id="JARBHB010000002">
    <property type="protein sequence ID" value="KAJ8893114.1"/>
    <property type="molecule type" value="Genomic_DNA"/>
</dbReference>
<keyword evidence="2" id="KW-1185">Reference proteome</keyword>
<accession>A0ABQ9I8W9</accession>
<dbReference type="Proteomes" id="UP001159363">
    <property type="component" value="Chromosome 2"/>
</dbReference>
<organism evidence="1 2">
    <name type="scientific">Dryococelus australis</name>
    <dbReference type="NCBI Taxonomy" id="614101"/>
    <lineage>
        <taxon>Eukaryota</taxon>
        <taxon>Metazoa</taxon>
        <taxon>Ecdysozoa</taxon>
        <taxon>Arthropoda</taxon>
        <taxon>Hexapoda</taxon>
        <taxon>Insecta</taxon>
        <taxon>Pterygota</taxon>
        <taxon>Neoptera</taxon>
        <taxon>Polyneoptera</taxon>
        <taxon>Phasmatodea</taxon>
        <taxon>Verophasmatodea</taxon>
        <taxon>Anareolatae</taxon>
        <taxon>Phasmatidae</taxon>
        <taxon>Eurycanthinae</taxon>
        <taxon>Dryococelus</taxon>
    </lineage>
</organism>
<comment type="caution">
    <text evidence="1">The sequence shown here is derived from an EMBL/GenBank/DDBJ whole genome shotgun (WGS) entry which is preliminary data.</text>
</comment>